<evidence type="ECO:0000313" key="3">
    <source>
        <dbReference type="EMBL" id="RMX57954.1"/>
    </source>
</evidence>
<proteinExistence type="predicted"/>
<accession>A0A3M6UWR0</accession>
<feature type="domain" description="Transferrin receptor-like dimerisation" evidence="2">
    <location>
        <begin position="213"/>
        <end position="277"/>
    </location>
</feature>
<name>A0A3M6UWR0_POCDA</name>
<dbReference type="Gene3D" id="1.20.930.40">
    <property type="entry name" value="Transferrin receptor-like, dimerisation domain"/>
    <property type="match status" value="1"/>
</dbReference>
<dbReference type="Gene3D" id="3.40.630.10">
    <property type="entry name" value="Zn peptidases"/>
    <property type="match status" value="1"/>
</dbReference>
<dbReference type="PANTHER" id="PTHR10404">
    <property type="entry name" value="N-ACETYLATED-ALPHA-LINKED ACIDIC DIPEPTIDASE"/>
    <property type="match status" value="1"/>
</dbReference>
<keyword evidence="4" id="KW-1185">Reference proteome</keyword>
<dbReference type="PANTHER" id="PTHR10404:SF46">
    <property type="entry name" value="VACUOLAR PROTEIN SORTING-ASSOCIATED PROTEIN 70"/>
    <property type="match status" value="1"/>
</dbReference>
<feature type="coiled-coil region" evidence="1">
    <location>
        <begin position="192"/>
        <end position="219"/>
    </location>
</feature>
<dbReference type="SUPFAM" id="SSF47672">
    <property type="entry name" value="Transferrin receptor-like dimerisation domain"/>
    <property type="match status" value="1"/>
</dbReference>
<gene>
    <name evidence="3" type="ORF">pdam_00022159</name>
</gene>
<dbReference type="Pfam" id="PF04253">
    <property type="entry name" value="TFR_dimer"/>
    <property type="match status" value="1"/>
</dbReference>
<dbReference type="InterPro" id="IPR039373">
    <property type="entry name" value="Peptidase_M28B"/>
</dbReference>
<dbReference type="AlphaFoldDB" id="A0A3M6UWR0"/>
<reference evidence="3 4" key="1">
    <citation type="journal article" date="2018" name="Sci. Rep.">
        <title>Comparative analysis of the Pocillopora damicornis genome highlights role of immune system in coral evolution.</title>
        <authorList>
            <person name="Cunning R."/>
            <person name="Bay R.A."/>
            <person name="Gillette P."/>
            <person name="Baker A.C."/>
            <person name="Traylor-Knowles N."/>
        </authorList>
    </citation>
    <scope>NUCLEOTIDE SEQUENCE [LARGE SCALE GENOMIC DNA]</scope>
    <source>
        <strain evidence="3">RSMAS</strain>
        <tissue evidence="3">Whole animal</tissue>
    </source>
</reference>
<dbReference type="InterPro" id="IPR007365">
    <property type="entry name" value="TFR-like_dimer_dom"/>
</dbReference>
<dbReference type="InterPro" id="IPR036757">
    <property type="entry name" value="TFR-like_dimer_dom_sf"/>
</dbReference>
<evidence type="ECO:0000256" key="1">
    <source>
        <dbReference type="SAM" id="Coils"/>
    </source>
</evidence>
<dbReference type="EMBL" id="RCHS01000563">
    <property type="protein sequence ID" value="RMX57954.1"/>
    <property type="molecule type" value="Genomic_DNA"/>
</dbReference>
<sequence length="279" mass="31747">MNEVYILISCPSHLPKEYQKILDARAVAYINVDRAGEGEIVMTLSPLLEQRALQTAKKVTAPQNISKTLYSMWKEKDSQQAGNQSNLSLFDRAGRGCFAFEYRIGVPCVDIAAFQPDQTSGNYPAHIPRRHSSETIKYYLTFAQLWLQMGFDIAGSVFTPFNVVRQAEAICRLVDDLSVKYSSLLRTNNITLEFLINATQELQAVANEFQRNLKTQDNKEHVVFSPTYFKSEAYTKFPGIMDSFYIANEQGKKKDWQRVQKQISVVIQAIRSAITILRP</sequence>
<dbReference type="GO" id="GO:0004180">
    <property type="term" value="F:carboxypeptidase activity"/>
    <property type="evidence" value="ECO:0007669"/>
    <property type="project" value="TreeGrafter"/>
</dbReference>
<evidence type="ECO:0000313" key="4">
    <source>
        <dbReference type="Proteomes" id="UP000275408"/>
    </source>
</evidence>
<protein>
    <recommendedName>
        <fullName evidence="2">Transferrin receptor-like dimerisation domain-containing protein</fullName>
    </recommendedName>
</protein>
<dbReference type="OrthoDB" id="5841748at2759"/>
<organism evidence="3 4">
    <name type="scientific">Pocillopora damicornis</name>
    <name type="common">Cauliflower coral</name>
    <name type="synonym">Millepora damicornis</name>
    <dbReference type="NCBI Taxonomy" id="46731"/>
    <lineage>
        <taxon>Eukaryota</taxon>
        <taxon>Metazoa</taxon>
        <taxon>Cnidaria</taxon>
        <taxon>Anthozoa</taxon>
        <taxon>Hexacorallia</taxon>
        <taxon>Scleractinia</taxon>
        <taxon>Astrocoeniina</taxon>
        <taxon>Pocilloporidae</taxon>
        <taxon>Pocillopora</taxon>
    </lineage>
</organism>
<keyword evidence="1" id="KW-0175">Coiled coil</keyword>
<dbReference type="Proteomes" id="UP000275408">
    <property type="component" value="Unassembled WGS sequence"/>
</dbReference>
<evidence type="ECO:0000259" key="2">
    <source>
        <dbReference type="Pfam" id="PF04253"/>
    </source>
</evidence>
<comment type="caution">
    <text evidence="3">The sequence shown here is derived from an EMBL/GenBank/DDBJ whole genome shotgun (WGS) entry which is preliminary data.</text>
</comment>